<feature type="transmembrane region" description="Helical" evidence="1">
    <location>
        <begin position="504"/>
        <end position="526"/>
    </location>
</feature>
<accession>A0ABS1S1X0</accession>
<keyword evidence="1" id="KW-0812">Transmembrane</keyword>
<gene>
    <name evidence="2" type="ORF">JMM60_20905</name>
</gene>
<dbReference type="Proteomes" id="UP000604473">
    <property type="component" value="Unassembled WGS sequence"/>
</dbReference>
<comment type="caution">
    <text evidence="2">The sequence shown here is derived from an EMBL/GenBank/DDBJ whole genome shotgun (WGS) entry which is preliminary data.</text>
</comment>
<proteinExistence type="predicted"/>
<protein>
    <recommendedName>
        <fullName evidence="4">MotA/TolQ/ExbB proton channel domain-containing protein</fullName>
    </recommendedName>
</protein>
<reference evidence="2 3" key="1">
    <citation type="submission" date="2021-01" db="EMBL/GenBank/DDBJ databases">
        <title>Draft genomes of Rhodovulum sulfidophilum.</title>
        <authorList>
            <person name="Guzman M.S."/>
        </authorList>
    </citation>
    <scope>NUCLEOTIDE SEQUENCE [LARGE SCALE GENOMIC DNA]</scope>
    <source>
        <strain evidence="2 3">AB35</strain>
    </source>
</reference>
<sequence>MLWLRQYGTRILGTLIGLLVGGSLGLYYFFFAQIDCWFECSPEEARRVFWSALVIGISITAFAALMGWAYVSRAIDLLLRIIRWFFRALRQERQTVQQEGRTTRAAVVLLLVAVLVVFQAAFLSVVIDAVDPSYLQSDRYHITADYLISISELLLAGAIAIQAGNMLGRLPFFRSSLTTYLAGFILCFVAAAAVIDDIRDAGVDYILAERSTEDRRFAALVAINQMALVQQGLDFEEADLGIEELATPDAKITLFLSPVIFYLAGLESLEATSDEKVEALLRTVDEEGIVRRIQEAADRETAEYCAFFEQMYADYTGSVNGAVDKIAEVSRSGIGSARAYEEASRFYFNMVNQKLGRGWAVLPGLTREQFINHRDVQKAIKGRIQKTLPAMRERVAESEFPVAGARAVSAFEDIIRRKDIYVDPCEMNERIVRGVSSDIRGQLWQDVRRALDPERTTLGVGGEHERYGRTALEIAILPTFSIAALLFGMVLNGRGVIGQFTGRVLGLPPGVGSTLALLFIGFAVLWPLSQPHEQLDEGAIADLMVAVQEERGVFTRYGIEWIVRGASGLYDAGTRIRDTLDFSMMGLENHIAEHLESRDLGPGLGPEGLTAR</sequence>
<organism evidence="2 3">
    <name type="scientific">Rhodovulum sulfidophilum</name>
    <name type="common">Rhodobacter sulfidophilus</name>
    <dbReference type="NCBI Taxonomy" id="35806"/>
    <lineage>
        <taxon>Bacteria</taxon>
        <taxon>Pseudomonadati</taxon>
        <taxon>Pseudomonadota</taxon>
        <taxon>Alphaproteobacteria</taxon>
        <taxon>Rhodobacterales</taxon>
        <taxon>Paracoccaceae</taxon>
        <taxon>Rhodovulum</taxon>
    </lineage>
</organism>
<dbReference type="RefSeq" id="WP_202250675.1">
    <property type="nucleotide sequence ID" value="NZ_JAESJJ010000051.1"/>
</dbReference>
<keyword evidence="3" id="KW-1185">Reference proteome</keyword>
<evidence type="ECO:0000313" key="2">
    <source>
        <dbReference type="EMBL" id="MBL3611184.1"/>
    </source>
</evidence>
<feature type="transmembrane region" description="Helical" evidence="1">
    <location>
        <begin position="105"/>
        <end position="126"/>
    </location>
</feature>
<evidence type="ECO:0008006" key="4">
    <source>
        <dbReference type="Google" id="ProtNLM"/>
    </source>
</evidence>
<keyword evidence="1" id="KW-0472">Membrane</keyword>
<feature type="transmembrane region" description="Helical" evidence="1">
    <location>
        <begin position="177"/>
        <end position="195"/>
    </location>
</feature>
<feature type="transmembrane region" description="Helical" evidence="1">
    <location>
        <begin position="50"/>
        <end position="71"/>
    </location>
</feature>
<evidence type="ECO:0000313" key="3">
    <source>
        <dbReference type="Proteomes" id="UP000604473"/>
    </source>
</evidence>
<feature type="transmembrane region" description="Helical" evidence="1">
    <location>
        <begin position="474"/>
        <end position="492"/>
    </location>
</feature>
<feature type="transmembrane region" description="Helical" evidence="1">
    <location>
        <begin position="12"/>
        <end position="30"/>
    </location>
</feature>
<evidence type="ECO:0000256" key="1">
    <source>
        <dbReference type="SAM" id="Phobius"/>
    </source>
</evidence>
<name>A0ABS1S1X0_RHOSU</name>
<feature type="transmembrane region" description="Helical" evidence="1">
    <location>
        <begin position="146"/>
        <end position="165"/>
    </location>
</feature>
<dbReference type="EMBL" id="JAESJJ010000051">
    <property type="protein sequence ID" value="MBL3611184.1"/>
    <property type="molecule type" value="Genomic_DNA"/>
</dbReference>
<keyword evidence="1" id="KW-1133">Transmembrane helix</keyword>